<evidence type="ECO:0000256" key="4">
    <source>
        <dbReference type="ARBA" id="ARBA00022741"/>
    </source>
</evidence>
<keyword evidence="7" id="KW-1185">Reference proteome</keyword>
<dbReference type="Proteomes" id="UP000618445">
    <property type="component" value="Unassembled WGS sequence"/>
</dbReference>
<dbReference type="Pfam" id="PF01934">
    <property type="entry name" value="HepT-like"/>
    <property type="match status" value="1"/>
</dbReference>
<name>A0ABR8C6I1_9CYAN</name>
<keyword evidence="3" id="KW-0540">Nuclease</keyword>
<proteinExistence type="predicted"/>
<dbReference type="PANTHER" id="PTHR34139:SF1">
    <property type="entry name" value="RNASE MJ1380-RELATED"/>
    <property type="match status" value="1"/>
</dbReference>
<organism evidence="6 7">
    <name type="scientific">Phormidium tenue FACHB-1050</name>
    <dbReference type="NCBI Taxonomy" id="2692857"/>
    <lineage>
        <taxon>Bacteria</taxon>
        <taxon>Bacillati</taxon>
        <taxon>Cyanobacteriota</taxon>
        <taxon>Cyanophyceae</taxon>
        <taxon>Oscillatoriophycideae</taxon>
        <taxon>Oscillatoriales</taxon>
        <taxon>Oscillatoriaceae</taxon>
        <taxon>Phormidium</taxon>
    </lineage>
</organism>
<evidence type="ECO:0000313" key="6">
    <source>
        <dbReference type="EMBL" id="MBD2316269.1"/>
    </source>
</evidence>
<comment type="caution">
    <text evidence="6">The sequence shown here is derived from an EMBL/GenBank/DDBJ whole genome shotgun (WGS) entry which is preliminary data.</text>
</comment>
<reference evidence="6 7" key="1">
    <citation type="journal article" date="2020" name="ISME J.">
        <title>Comparative genomics reveals insights into cyanobacterial evolution and habitat adaptation.</title>
        <authorList>
            <person name="Chen M.Y."/>
            <person name="Teng W.K."/>
            <person name="Zhao L."/>
            <person name="Hu C.X."/>
            <person name="Zhou Y.K."/>
            <person name="Han B.P."/>
            <person name="Song L.R."/>
            <person name="Shu W.S."/>
        </authorList>
    </citation>
    <scope>NUCLEOTIDE SEQUENCE [LARGE SCALE GENOMIC DNA]</scope>
    <source>
        <strain evidence="6 7">FACHB-1050</strain>
    </source>
</reference>
<protein>
    <submittedName>
        <fullName evidence="6">DUF86 domain-containing protein</fullName>
    </submittedName>
</protein>
<keyword evidence="1" id="KW-0597">Phosphoprotein</keyword>
<evidence type="ECO:0000256" key="2">
    <source>
        <dbReference type="ARBA" id="ARBA00022649"/>
    </source>
</evidence>
<gene>
    <name evidence="6" type="ORF">H6G05_05340</name>
</gene>
<dbReference type="PANTHER" id="PTHR34139">
    <property type="entry name" value="UPF0331 PROTEIN MJ0127"/>
    <property type="match status" value="1"/>
</dbReference>
<evidence type="ECO:0000313" key="7">
    <source>
        <dbReference type="Proteomes" id="UP000618445"/>
    </source>
</evidence>
<sequence>MTNSKASIPAEIENNNHRLEVQIQDILEAIVATESFVSEIDFMQFSRDQKTIFAVERAIGLIGATAKRLPISFMDQYPQINWRRLTSVGDSLMFGYLEVDLNTLWELTHHDVPFIKELMRKAIANL</sequence>
<keyword evidence="4" id="KW-0547">Nucleotide-binding</keyword>
<keyword evidence="5" id="KW-0378">Hydrolase</keyword>
<evidence type="ECO:0000256" key="5">
    <source>
        <dbReference type="ARBA" id="ARBA00022801"/>
    </source>
</evidence>
<evidence type="ECO:0000256" key="3">
    <source>
        <dbReference type="ARBA" id="ARBA00022722"/>
    </source>
</evidence>
<dbReference type="EMBL" id="JACJQY010000005">
    <property type="protein sequence ID" value="MBD2316269.1"/>
    <property type="molecule type" value="Genomic_DNA"/>
</dbReference>
<keyword evidence="2" id="KW-1277">Toxin-antitoxin system</keyword>
<dbReference type="RefSeq" id="WP_190576967.1">
    <property type="nucleotide sequence ID" value="NZ_CAWPQU010000045.1"/>
</dbReference>
<dbReference type="InterPro" id="IPR008201">
    <property type="entry name" value="HepT-like"/>
</dbReference>
<dbReference type="InterPro" id="IPR051813">
    <property type="entry name" value="HepT_RNase_toxin"/>
</dbReference>
<accession>A0ABR8C6I1</accession>
<evidence type="ECO:0000256" key="1">
    <source>
        <dbReference type="ARBA" id="ARBA00022553"/>
    </source>
</evidence>